<reference evidence="11" key="1">
    <citation type="journal article" date="2023" name="Mol. Phylogenet. Evol.">
        <title>Genome-scale phylogeny and comparative genomics of the fungal order Sordariales.</title>
        <authorList>
            <person name="Hensen N."/>
            <person name="Bonometti L."/>
            <person name="Westerberg I."/>
            <person name="Brannstrom I.O."/>
            <person name="Guillou S."/>
            <person name="Cros-Aarteil S."/>
            <person name="Calhoun S."/>
            <person name="Haridas S."/>
            <person name="Kuo A."/>
            <person name="Mondo S."/>
            <person name="Pangilinan J."/>
            <person name="Riley R."/>
            <person name="LaButti K."/>
            <person name="Andreopoulos B."/>
            <person name="Lipzen A."/>
            <person name="Chen C."/>
            <person name="Yan M."/>
            <person name="Daum C."/>
            <person name="Ng V."/>
            <person name="Clum A."/>
            <person name="Steindorff A."/>
            <person name="Ohm R.A."/>
            <person name="Martin F."/>
            <person name="Silar P."/>
            <person name="Natvig D.O."/>
            <person name="Lalanne C."/>
            <person name="Gautier V."/>
            <person name="Ament-Velasquez S.L."/>
            <person name="Kruys A."/>
            <person name="Hutchinson M.I."/>
            <person name="Powell A.J."/>
            <person name="Barry K."/>
            <person name="Miller A.N."/>
            <person name="Grigoriev I.V."/>
            <person name="Debuchy R."/>
            <person name="Gladieux P."/>
            <person name="Hiltunen Thoren M."/>
            <person name="Johannesson H."/>
        </authorList>
    </citation>
    <scope>NUCLEOTIDE SEQUENCE</scope>
    <source>
        <strain evidence="11">CBS 103.79</strain>
    </source>
</reference>
<dbReference type="InterPro" id="IPR029058">
    <property type="entry name" value="AB_hydrolase_fold"/>
</dbReference>
<evidence type="ECO:0000256" key="7">
    <source>
        <dbReference type="ARBA" id="ARBA00023277"/>
    </source>
</evidence>
<keyword evidence="3" id="KW-0964">Secreted</keyword>
<evidence type="ECO:0000256" key="10">
    <source>
        <dbReference type="SAM" id="SignalP"/>
    </source>
</evidence>
<gene>
    <name evidence="11" type="ORF">C8A05DRAFT_46292</name>
</gene>
<dbReference type="Gene3D" id="3.40.50.1820">
    <property type="entry name" value="alpha/beta hydrolase"/>
    <property type="match status" value="1"/>
</dbReference>
<keyword evidence="8" id="KW-0624">Polysaccharide degradation</keyword>
<evidence type="ECO:0000256" key="6">
    <source>
        <dbReference type="ARBA" id="ARBA00022801"/>
    </source>
</evidence>
<keyword evidence="5 10" id="KW-0732">Signal</keyword>
<comment type="caution">
    <text evidence="11">The sequence shown here is derived from an EMBL/GenBank/DDBJ whole genome shotgun (WGS) entry which is preliminary data.</text>
</comment>
<evidence type="ECO:0000256" key="2">
    <source>
        <dbReference type="ARBA" id="ARBA00013091"/>
    </source>
</evidence>
<evidence type="ECO:0000256" key="3">
    <source>
        <dbReference type="ARBA" id="ARBA00022525"/>
    </source>
</evidence>
<dbReference type="Proteomes" id="UP001303889">
    <property type="component" value="Unassembled WGS sequence"/>
</dbReference>
<dbReference type="GO" id="GO:0005576">
    <property type="term" value="C:extracellular region"/>
    <property type="evidence" value="ECO:0007669"/>
    <property type="project" value="UniProtKB-SubCell"/>
</dbReference>
<reference evidence="11" key="2">
    <citation type="submission" date="2023-05" db="EMBL/GenBank/DDBJ databases">
        <authorList>
            <consortium name="Lawrence Berkeley National Laboratory"/>
            <person name="Steindorff A."/>
            <person name="Hensen N."/>
            <person name="Bonometti L."/>
            <person name="Westerberg I."/>
            <person name="Brannstrom I.O."/>
            <person name="Guillou S."/>
            <person name="Cros-Aarteil S."/>
            <person name="Calhoun S."/>
            <person name="Haridas S."/>
            <person name="Kuo A."/>
            <person name="Mondo S."/>
            <person name="Pangilinan J."/>
            <person name="Riley R."/>
            <person name="Labutti K."/>
            <person name="Andreopoulos B."/>
            <person name="Lipzen A."/>
            <person name="Chen C."/>
            <person name="Yanf M."/>
            <person name="Daum C."/>
            <person name="Ng V."/>
            <person name="Clum A."/>
            <person name="Ohm R."/>
            <person name="Martin F."/>
            <person name="Silar P."/>
            <person name="Natvig D."/>
            <person name="Lalanne C."/>
            <person name="Gautier V."/>
            <person name="Ament-Velasquez S.L."/>
            <person name="Kruys A."/>
            <person name="Hutchinson M.I."/>
            <person name="Powell A.J."/>
            <person name="Barry K."/>
            <person name="Miller A.N."/>
            <person name="Grigoriev I.V."/>
            <person name="Debuchy R."/>
            <person name="Gladieux P."/>
            <person name="Thoren M.H."/>
            <person name="Johannesson H."/>
        </authorList>
    </citation>
    <scope>NUCLEOTIDE SEQUENCE</scope>
    <source>
        <strain evidence="11">CBS 103.79</strain>
    </source>
</reference>
<dbReference type="SUPFAM" id="SSF53474">
    <property type="entry name" value="alpha/beta-Hydrolases"/>
    <property type="match status" value="1"/>
</dbReference>
<keyword evidence="6" id="KW-0378">Hydrolase</keyword>
<evidence type="ECO:0000256" key="9">
    <source>
        <dbReference type="ARBA" id="ARBA00034075"/>
    </source>
</evidence>
<feature type="chain" id="PRO_5043972273" description="feruloyl esterase" evidence="10">
    <location>
        <begin position="23"/>
        <end position="284"/>
    </location>
</feature>
<accession>A0AAN6RQY3</accession>
<protein>
    <recommendedName>
        <fullName evidence="2">feruloyl esterase</fullName>
        <ecNumber evidence="2">3.1.1.73</ecNumber>
    </recommendedName>
</protein>
<dbReference type="PANTHER" id="PTHR38050:SF3">
    <property type="entry name" value="FERULOYL ESTERASE D"/>
    <property type="match status" value="1"/>
</dbReference>
<dbReference type="AlphaFoldDB" id="A0AAN6RQY3"/>
<comment type="subcellular location">
    <subcellularLocation>
        <location evidence="1">Secreted</location>
    </subcellularLocation>
</comment>
<evidence type="ECO:0000256" key="4">
    <source>
        <dbReference type="ARBA" id="ARBA00022651"/>
    </source>
</evidence>
<keyword evidence="12" id="KW-1185">Reference proteome</keyword>
<evidence type="ECO:0000256" key="8">
    <source>
        <dbReference type="ARBA" id="ARBA00023326"/>
    </source>
</evidence>
<dbReference type="GO" id="GO:0045493">
    <property type="term" value="P:xylan catabolic process"/>
    <property type="evidence" value="ECO:0007669"/>
    <property type="project" value="UniProtKB-KW"/>
</dbReference>
<keyword evidence="7" id="KW-0119">Carbohydrate metabolism</keyword>
<dbReference type="EC" id="3.1.1.73" evidence="2"/>
<dbReference type="GO" id="GO:0030600">
    <property type="term" value="F:feruloyl esterase activity"/>
    <property type="evidence" value="ECO:0007669"/>
    <property type="project" value="UniProtKB-EC"/>
</dbReference>
<name>A0AAN6RQY3_9PEZI</name>
<evidence type="ECO:0000313" key="12">
    <source>
        <dbReference type="Proteomes" id="UP001303889"/>
    </source>
</evidence>
<comment type="catalytic activity">
    <reaction evidence="9">
        <text>feruloyl-polysaccharide + H2O = ferulate + polysaccharide.</text>
        <dbReference type="EC" id="3.1.1.73"/>
    </reaction>
</comment>
<evidence type="ECO:0000256" key="1">
    <source>
        <dbReference type="ARBA" id="ARBA00004613"/>
    </source>
</evidence>
<evidence type="ECO:0000313" key="11">
    <source>
        <dbReference type="EMBL" id="KAK3899705.1"/>
    </source>
</evidence>
<dbReference type="PANTHER" id="PTHR38050">
    <property type="match status" value="1"/>
</dbReference>
<dbReference type="EMBL" id="MU855750">
    <property type="protein sequence ID" value="KAK3899705.1"/>
    <property type="molecule type" value="Genomic_DNA"/>
</dbReference>
<dbReference type="InterPro" id="IPR043595">
    <property type="entry name" value="FaeB/C/D"/>
</dbReference>
<sequence length="284" mass="30624">MLTRDFSSVGLVLLTLFQTSLAVKPSPGCGKTTTFGNGNHTATVNQKQRWYLTKLPESYNNTHPYRLIFTFHGLADNGATVANGEKSYLPYYGLPPLANDDIGAIFVSPTGLNAGWANTGGEDLTFVDEMMKTVEDNLCIDQDLRFSTGFSYGGAMSYAIACARAKQFRAVAVLSGGQLSGCQGGKDPIAYYAQHGLGDPLLPIAGGRQMRDNFVKNNGCTAQTPQEPRSGEGTMVKTKYQGCSAGHPVTWVAFDGSHIQTPVLKGATQTFAAVETWEFFSQFK</sequence>
<organism evidence="11 12">
    <name type="scientific">Staphylotrichum tortipilum</name>
    <dbReference type="NCBI Taxonomy" id="2831512"/>
    <lineage>
        <taxon>Eukaryota</taxon>
        <taxon>Fungi</taxon>
        <taxon>Dikarya</taxon>
        <taxon>Ascomycota</taxon>
        <taxon>Pezizomycotina</taxon>
        <taxon>Sordariomycetes</taxon>
        <taxon>Sordariomycetidae</taxon>
        <taxon>Sordariales</taxon>
        <taxon>Chaetomiaceae</taxon>
        <taxon>Staphylotrichum</taxon>
    </lineage>
</organism>
<keyword evidence="4" id="KW-0858">Xylan degradation</keyword>
<feature type="signal peptide" evidence="10">
    <location>
        <begin position="1"/>
        <end position="22"/>
    </location>
</feature>
<proteinExistence type="predicted"/>
<evidence type="ECO:0000256" key="5">
    <source>
        <dbReference type="ARBA" id="ARBA00022729"/>
    </source>
</evidence>